<reference evidence="1 2" key="1">
    <citation type="journal article" date="2021" name="Commun. Biol.">
        <title>The genome of Shorea leprosula (Dipterocarpaceae) highlights the ecological relevance of drought in aseasonal tropical rainforests.</title>
        <authorList>
            <person name="Ng K.K.S."/>
            <person name="Kobayashi M.J."/>
            <person name="Fawcett J.A."/>
            <person name="Hatakeyama M."/>
            <person name="Paape T."/>
            <person name="Ng C.H."/>
            <person name="Ang C.C."/>
            <person name="Tnah L.H."/>
            <person name="Lee C.T."/>
            <person name="Nishiyama T."/>
            <person name="Sese J."/>
            <person name="O'Brien M.J."/>
            <person name="Copetti D."/>
            <person name="Mohd Noor M.I."/>
            <person name="Ong R.C."/>
            <person name="Putra M."/>
            <person name="Sireger I.Z."/>
            <person name="Indrioko S."/>
            <person name="Kosugi Y."/>
            <person name="Izuno A."/>
            <person name="Isagi Y."/>
            <person name="Lee S.L."/>
            <person name="Shimizu K.K."/>
        </authorList>
    </citation>
    <scope>NUCLEOTIDE SEQUENCE [LARGE SCALE GENOMIC DNA]</scope>
    <source>
        <strain evidence="1">214</strain>
    </source>
</reference>
<organism evidence="1 2">
    <name type="scientific">Rubroshorea leprosula</name>
    <dbReference type="NCBI Taxonomy" id="152421"/>
    <lineage>
        <taxon>Eukaryota</taxon>
        <taxon>Viridiplantae</taxon>
        <taxon>Streptophyta</taxon>
        <taxon>Embryophyta</taxon>
        <taxon>Tracheophyta</taxon>
        <taxon>Spermatophyta</taxon>
        <taxon>Magnoliopsida</taxon>
        <taxon>eudicotyledons</taxon>
        <taxon>Gunneridae</taxon>
        <taxon>Pentapetalae</taxon>
        <taxon>rosids</taxon>
        <taxon>malvids</taxon>
        <taxon>Malvales</taxon>
        <taxon>Dipterocarpaceae</taxon>
        <taxon>Rubroshorea</taxon>
    </lineage>
</organism>
<comment type="caution">
    <text evidence="1">The sequence shown here is derived from an EMBL/GenBank/DDBJ whole genome shotgun (WGS) entry which is preliminary data.</text>
</comment>
<evidence type="ECO:0000313" key="1">
    <source>
        <dbReference type="EMBL" id="GKV24489.1"/>
    </source>
</evidence>
<gene>
    <name evidence="1" type="ORF">SLEP1_g34097</name>
</gene>
<sequence>MEMTPNSELPEGRFMFDGRREDYQPAAIDSGFTRNPVNQVNTVNETGGISSFHEGPNNRIIMDVL</sequence>
<proteinExistence type="predicted"/>
<dbReference type="Proteomes" id="UP001054252">
    <property type="component" value="Unassembled WGS sequence"/>
</dbReference>
<name>A0AAV5KIQ4_9ROSI</name>
<keyword evidence="2" id="KW-1185">Reference proteome</keyword>
<dbReference type="AlphaFoldDB" id="A0AAV5KIQ4"/>
<protein>
    <submittedName>
        <fullName evidence="1">Uncharacterized protein</fullName>
    </submittedName>
</protein>
<accession>A0AAV5KIQ4</accession>
<dbReference type="EMBL" id="BPVZ01000065">
    <property type="protein sequence ID" value="GKV24489.1"/>
    <property type="molecule type" value="Genomic_DNA"/>
</dbReference>
<evidence type="ECO:0000313" key="2">
    <source>
        <dbReference type="Proteomes" id="UP001054252"/>
    </source>
</evidence>